<proteinExistence type="predicted"/>
<keyword evidence="1" id="KW-0472">Membrane</keyword>
<organism evidence="2 3">
    <name type="scientific">Cryptosporidium andersoni</name>
    <dbReference type="NCBI Taxonomy" id="117008"/>
    <lineage>
        <taxon>Eukaryota</taxon>
        <taxon>Sar</taxon>
        <taxon>Alveolata</taxon>
        <taxon>Apicomplexa</taxon>
        <taxon>Conoidasida</taxon>
        <taxon>Coccidia</taxon>
        <taxon>Eucoccidiorida</taxon>
        <taxon>Eimeriorina</taxon>
        <taxon>Cryptosporidiidae</taxon>
        <taxon>Cryptosporidium</taxon>
    </lineage>
</organism>
<keyword evidence="3" id="KW-1185">Reference proteome</keyword>
<feature type="transmembrane region" description="Helical" evidence="1">
    <location>
        <begin position="77"/>
        <end position="94"/>
    </location>
</feature>
<evidence type="ECO:0000313" key="2">
    <source>
        <dbReference type="EMBL" id="OII76757.1"/>
    </source>
</evidence>
<accession>A0A1J4MV42</accession>
<comment type="caution">
    <text evidence="2">The sequence shown here is derived from an EMBL/GenBank/DDBJ whole genome shotgun (WGS) entry which is preliminary data.</text>
</comment>
<dbReference type="OrthoDB" id="340231at2759"/>
<dbReference type="VEuPathDB" id="CryptoDB:cand_027780"/>
<feature type="transmembrane region" description="Helical" evidence="1">
    <location>
        <begin position="106"/>
        <end position="135"/>
    </location>
</feature>
<feature type="transmembrane region" description="Helical" evidence="1">
    <location>
        <begin position="12"/>
        <end position="34"/>
    </location>
</feature>
<dbReference type="AlphaFoldDB" id="A0A1J4MV42"/>
<dbReference type="GeneID" id="92366962"/>
<sequence>MACLCNFLSTKFKAFLSYFLPMVYGITLCSVAWLKVMSPIFIAVCLAFGSVDVITSIVGMIGILCPSELAIRSTFPLLALENLVTFLIAFALLIETIKYKEYTEDYMILDFSVGLTISFVLIISTSLSFLCIWAISDYQIDIEALNMVKEWKEVNFNKSSTVVNQPLLPKQSLPIKRPINLNSQSKNEDVENSNNTVISILGNSTNN</sequence>
<evidence type="ECO:0000313" key="3">
    <source>
        <dbReference type="Proteomes" id="UP000186804"/>
    </source>
</evidence>
<gene>
    <name evidence="2" type="ORF">cand_027780</name>
</gene>
<protein>
    <submittedName>
        <fullName evidence="2">Uncharacterized protein</fullName>
    </submittedName>
</protein>
<reference evidence="2 3" key="1">
    <citation type="submission" date="2016-10" db="EMBL/GenBank/DDBJ databases">
        <title>Reductive evolution of mitochondrial metabolism and differential evolution of invasion-related proteins in Cryptosporidium.</title>
        <authorList>
            <person name="Liu S."/>
            <person name="Roellig D.M."/>
            <person name="Guo Y."/>
            <person name="Li N."/>
            <person name="Frace M.A."/>
            <person name="Tang K."/>
            <person name="Zhang L."/>
            <person name="Feng Y."/>
            <person name="Xiao L."/>
        </authorList>
    </citation>
    <scope>NUCLEOTIDE SEQUENCE [LARGE SCALE GENOMIC DNA]</scope>
    <source>
        <strain evidence="2">30847</strain>
    </source>
</reference>
<feature type="transmembrane region" description="Helical" evidence="1">
    <location>
        <begin position="40"/>
        <end position="65"/>
    </location>
</feature>
<keyword evidence="1" id="KW-0812">Transmembrane</keyword>
<keyword evidence="1" id="KW-1133">Transmembrane helix</keyword>
<name>A0A1J4MV42_9CRYT</name>
<dbReference type="EMBL" id="LRBS01000052">
    <property type="protein sequence ID" value="OII76757.1"/>
    <property type="molecule type" value="Genomic_DNA"/>
</dbReference>
<evidence type="ECO:0000256" key="1">
    <source>
        <dbReference type="SAM" id="Phobius"/>
    </source>
</evidence>
<dbReference type="Proteomes" id="UP000186804">
    <property type="component" value="Unassembled WGS sequence"/>
</dbReference>
<dbReference type="RefSeq" id="XP_067068603.1">
    <property type="nucleotide sequence ID" value="XM_067213006.1"/>
</dbReference>